<sequence length="353" mass="39921">MGRNRRSDHPQTQRDPQPGSQQGPMDGFLQPPRGNGGGNESPPPAAQHSAQAPGGDPTAIERIGEELRNIAAAMATKADLLTLTTTIQDALRAEMAGLRTEVTTQAGRIQALEQTAETHSTRINATDVAIARQGDMILHMRRNLEDLDNRGRRCNIRIRGIPEADEGENAAEVLTNLFRTILHTDAPQTFEFERAHRALRPRSAEDGPRDMICCLHSFPIKDTIMRKARERPTWPFQGTQVSLYNDLSPYTLEARRALKPITTALRERNIKYKWGFPFALMARHQDNWLAARWPDEIPRLLDTLNMPHIQFTDWLLDTSRPVQRQQRAARRRGERSPPGPPPRRRMGRGEQAE</sequence>
<reference evidence="2" key="1">
    <citation type="submission" date="2022-03" db="EMBL/GenBank/DDBJ databases">
        <authorList>
            <person name="Alioto T."/>
            <person name="Alioto T."/>
            <person name="Gomez Garrido J."/>
        </authorList>
    </citation>
    <scope>NUCLEOTIDE SEQUENCE</scope>
</reference>
<feature type="compositionally biased region" description="Polar residues" evidence="1">
    <location>
        <begin position="13"/>
        <end position="23"/>
    </location>
</feature>
<evidence type="ECO:0000313" key="2">
    <source>
        <dbReference type="EMBL" id="CAH2294297.1"/>
    </source>
</evidence>
<feature type="region of interest" description="Disordered" evidence="1">
    <location>
        <begin position="1"/>
        <end position="58"/>
    </location>
</feature>
<name>A0AAD1S9W0_PELCU</name>
<evidence type="ECO:0000313" key="3">
    <source>
        <dbReference type="Proteomes" id="UP001295444"/>
    </source>
</evidence>
<accession>A0AAD1S9W0</accession>
<feature type="region of interest" description="Disordered" evidence="1">
    <location>
        <begin position="321"/>
        <end position="353"/>
    </location>
</feature>
<dbReference type="InterPro" id="IPR004244">
    <property type="entry name" value="Transposase_22"/>
</dbReference>
<organism evidence="2 3">
    <name type="scientific">Pelobates cultripes</name>
    <name type="common">Western spadefoot toad</name>
    <dbReference type="NCBI Taxonomy" id="61616"/>
    <lineage>
        <taxon>Eukaryota</taxon>
        <taxon>Metazoa</taxon>
        <taxon>Chordata</taxon>
        <taxon>Craniata</taxon>
        <taxon>Vertebrata</taxon>
        <taxon>Euteleostomi</taxon>
        <taxon>Amphibia</taxon>
        <taxon>Batrachia</taxon>
        <taxon>Anura</taxon>
        <taxon>Pelobatoidea</taxon>
        <taxon>Pelobatidae</taxon>
        <taxon>Pelobates</taxon>
    </lineage>
</organism>
<gene>
    <name evidence="2" type="ORF">PECUL_23A021610</name>
</gene>
<dbReference type="Gene3D" id="3.30.70.1820">
    <property type="entry name" value="L1 transposable element, RRM domain"/>
    <property type="match status" value="1"/>
</dbReference>
<dbReference type="Proteomes" id="UP001295444">
    <property type="component" value="Chromosome 05"/>
</dbReference>
<protein>
    <submittedName>
        <fullName evidence="2">Uncharacterized protein</fullName>
    </submittedName>
</protein>
<proteinExistence type="predicted"/>
<evidence type="ECO:0000256" key="1">
    <source>
        <dbReference type="SAM" id="MobiDB-lite"/>
    </source>
</evidence>
<keyword evidence="3" id="KW-1185">Reference proteome</keyword>
<dbReference type="AlphaFoldDB" id="A0AAD1S9W0"/>
<dbReference type="EMBL" id="OW240916">
    <property type="protein sequence ID" value="CAH2294297.1"/>
    <property type="molecule type" value="Genomic_DNA"/>
</dbReference>
<feature type="compositionally biased region" description="Basic and acidic residues" evidence="1">
    <location>
        <begin position="1"/>
        <end position="12"/>
    </location>
</feature>
<dbReference type="PANTHER" id="PTHR11505">
    <property type="entry name" value="L1 TRANSPOSABLE ELEMENT-RELATED"/>
    <property type="match status" value="1"/>
</dbReference>